<reference evidence="2" key="1">
    <citation type="journal article" date="2023" name="Insect Mol. Biol.">
        <title>Genome sequencing provides insights into the evolution of gene families encoding plant cell wall-degrading enzymes in longhorned beetles.</title>
        <authorList>
            <person name="Shin N.R."/>
            <person name="Okamura Y."/>
            <person name="Kirsch R."/>
            <person name="Pauchet Y."/>
        </authorList>
    </citation>
    <scope>NUCLEOTIDE SEQUENCE</scope>
    <source>
        <strain evidence="2">RBIC_L_NR</strain>
    </source>
</reference>
<proteinExistence type="predicted"/>
<evidence type="ECO:0000313" key="3">
    <source>
        <dbReference type="Proteomes" id="UP001162156"/>
    </source>
</evidence>
<organism evidence="2 3">
    <name type="scientific">Rhamnusium bicolor</name>
    <dbReference type="NCBI Taxonomy" id="1586634"/>
    <lineage>
        <taxon>Eukaryota</taxon>
        <taxon>Metazoa</taxon>
        <taxon>Ecdysozoa</taxon>
        <taxon>Arthropoda</taxon>
        <taxon>Hexapoda</taxon>
        <taxon>Insecta</taxon>
        <taxon>Pterygota</taxon>
        <taxon>Neoptera</taxon>
        <taxon>Endopterygota</taxon>
        <taxon>Coleoptera</taxon>
        <taxon>Polyphaga</taxon>
        <taxon>Cucujiformia</taxon>
        <taxon>Chrysomeloidea</taxon>
        <taxon>Cerambycidae</taxon>
        <taxon>Lepturinae</taxon>
        <taxon>Rhagiini</taxon>
        <taxon>Rhamnusium</taxon>
    </lineage>
</organism>
<dbReference type="EMBL" id="JANEYF010002554">
    <property type="protein sequence ID" value="KAJ8944921.1"/>
    <property type="molecule type" value="Genomic_DNA"/>
</dbReference>
<dbReference type="Pfam" id="PF13843">
    <property type="entry name" value="DDE_Tnp_1_7"/>
    <property type="match status" value="1"/>
</dbReference>
<comment type="caution">
    <text evidence="2">The sequence shown here is derived from an EMBL/GenBank/DDBJ whole genome shotgun (WGS) entry which is preliminary data.</text>
</comment>
<protein>
    <recommendedName>
        <fullName evidence="1">PiggyBac transposable element-derived protein domain-containing protein</fullName>
    </recommendedName>
</protein>
<evidence type="ECO:0000313" key="2">
    <source>
        <dbReference type="EMBL" id="KAJ8944921.1"/>
    </source>
</evidence>
<feature type="domain" description="PiggyBac transposable element-derived protein" evidence="1">
    <location>
        <begin position="6"/>
        <end position="72"/>
    </location>
</feature>
<dbReference type="AlphaFoldDB" id="A0AAV8Y0P0"/>
<keyword evidence="3" id="KW-1185">Reference proteome</keyword>
<accession>A0AAV8Y0P0</accession>
<sequence length="74" mass="8507">MFDAAPYLGKSTNTNNMPLREYYVKTLCETILGSNRNVTIDNWFKSVKLADDLLATPYKLTMIGTIRKNKDKFL</sequence>
<gene>
    <name evidence="2" type="ORF">NQ314_009342</name>
</gene>
<name>A0AAV8Y0P0_9CUCU</name>
<dbReference type="Proteomes" id="UP001162156">
    <property type="component" value="Unassembled WGS sequence"/>
</dbReference>
<dbReference type="InterPro" id="IPR029526">
    <property type="entry name" value="PGBD"/>
</dbReference>
<evidence type="ECO:0000259" key="1">
    <source>
        <dbReference type="Pfam" id="PF13843"/>
    </source>
</evidence>